<accession>A0AAU7X7X3</accession>
<feature type="chain" id="PRO_5043593952" evidence="1">
    <location>
        <begin position="19"/>
        <end position="100"/>
    </location>
</feature>
<feature type="signal peptide" evidence="1">
    <location>
        <begin position="1"/>
        <end position="18"/>
    </location>
</feature>
<proteinExistence type="predicted"/>
<name>A0AAU7X7X3_9HYPH</name>
<organism evidence="2">
    <name type="scientific">Methyloraptor flagellatus</name>
    <dbReference type="NCBI Taxonomy" id="3162530"/>
    <lineage>
        <taxon>Bacteria</taxon>
        <taxon>Pseudomonadati</taxon>
        <taxon>Pseudomonadota</taxon>
        <taxon>Alphaproteobacteria</taxon>
        <taxon>Hyphomicrobiales</taxon>
        <taxon>Ancalomicrobiaceae</taxon>
        <taxon>Methyloraptor</taxon>
    </lineage>
</organism>
<dbReference type="EMBL" id="CP158568">
    <property type="protein sequence ID" value="XBY44028.1"/>
    <property type="molecule type" value="Genomic_DNA"/>
</dbReference>
<evidence type="ECO:0000256" key="1">
    <source>
        <dbReference type="SAM" id="SignalP"/>
    </source>
</evidence>
<dbReference type="AlphaFoldDB" id="A0AAU7X7X3"/>
<keyword evidence="1" id="KW-0732">Signal</keyword>
<protein>
    <submittedName>
        <fullName evidence="2">Uncharacterized protein</fullName>
    </submittedName>
</protein>
<gene>
    <name evidence="2" type="ORF">ABS361_18535</name>
</gene>
<reference evidence="2" key="1">
    <citation type="submission" date="2024-06" db="EMBL/GenBank/DDBJ databases">
        <title>Methylostella associata gen. nov., sp. nov., a novel Ancalomicrobiaceae-affiliated facultatively methylotrophic bacteria that feed on methanotrophs of the genus Methylococcus.</title>
        <authorList>
            <person name="Saltykova V."/>
            <person name="Danilova O.V."/>
            <person name="Oshkin I.Y."/>
            <person name="Belova S.E."/>
            <person name="Pimenov N.V."/>
            <person name="Dedysh S.N."/>
        </authorList>
    </citation>
    <scope>NUCLEOTIDE SEQUENCE</scope>
    <source>
        <strain evidence="2">S20</strain>
    </source>
</reference>
<evidence type="ECO:0000313" key="2">
    <source>
        <dbReference type="EMBL" id="XBY44028.1"/>
    </source>
</evidence>
<dbReference type="RefSeq" id="WP_407049124.1">
    <property type="nucleotide sequence ID" value="NZ_CP158568.1"/>
</dbReference>
<dbReference type="KEGG" id="mflg:ABS361_18535"/>
<sequence length="100" mass="9929">MKTIAATLLLALVIPAFAAGDAFALSRNGSTTGPRGTSTVSATANCANGSCNRNVNRTGPTGNTYSRSGTASCSGGHCTTNAVTVLPNGQTVTHQGSVSR</sequence>